<dbReference type="GO" id="GO:0010181">
    <property type="term" value="F:FMN binding"/>
    <property type="evidence" value="ECO:0007669"/>
    <property type="project" value="InterPro"/>
</dbReference>
<dbReference type="FunFam" id="1.20.1440.230:FF:000001">
    <property type="entry name" value="Mitochondrial NADH dehydrogenase flavoprotein 1"/>
    <property type="match status" value="1"/>
</dbReference>
<dbReference type="GO" id="GO:0051539">
    <property type="term" value="F:4 iron, 4 sulfur cluster binding"/>
    <property type="evidence" value="ECO:0007669"/>
    <property type="project" value="UniProtKB-KW"/>
</dbReference>
<keyword evidence="5" id="KW-0004">4Fe-4S</keyword>
<dbReference type="RefSeq" id="WP_015258740.1">
    <property type="nucleotide sequence ID" value="NC_019902.2"/>
</dbReference>
<dbReference type="NCBIfam" id="NF010120">
    <property type="entry name" value="PRK13596.1"/>
    <property type="match status" value="1"/>
</dbReference>
<keyword evidence="7" id="KW-0408">Iron</keyword>
<dbReference type="AlphaFoldDB" id="L0DX35"/>
<dbReference type="STRING" id="1255043.TVNIR_1952"/>
<dbReference type="InterPro" id="IPR019575">
    <property type="entry name" value="Nuop51_4Fe4S-bd"/>
</dbReference>
<dbReference type="Pfam" id="PF10589">
    <property type="entry name" value="NADH_4Fe-4S"/>
    <property type="match status" value="1"/>
</dbReference>
<dbReference type="FunFam" id="3.40.50.11540:FF:000001">
    <property type="entry name" value="NADH dehydrogenase [ubiquinone] flavoprotein 1, mitochondrial"/>
    <property type="match status" value="1"/>
</dbReference>
<reference evidence="12" key="1">
    <citation type="submission" date="2015-12" db="EMBL/GenBank/DDBJ databases">
        <authorList>
            <person name="Tikhonova T.V."/>
            <person name="Pavlov A.R."/>
            <person name="Beletsky A.V."/>
            <person name="Mardanov A.V."/>
            <person name="Sorokin D.Y."/>
            <person name="Ravin N.V."/>
            <person name="Popov V.O."/>
        </authorList>
    </citation>
    <scope>NUCLEOTIDE SEQUENCE</scope>
    <source>
        <strain evidence="12">DSM 14787</strain>
    </source>
</reference>
<dbReference type="Gene3D" id="1.20.1440.230">
    <property type="entry name" value="NADH-ubiquinone oxidoreductase 51kDa subunit, iron-sulphur binding domain"/>
    <property type="match status" value="1"/>
</dbReference>
<evidence type="ECO:0000256" key="8">
    <source>
        <dbReference type="ARBA" id="ARBA00023014"/>
    </source>
</evidence>
<dbReference type="PANTHER" id="PTHR43578:SF3">
    <property type="entry name" value="NADH-QUINONE OXIDOREDUCTASE SUBUNIT F"/>
    <property type="match status" value="1"/>
</dbReference>
<dbReference type="Gene3D" id="3.10.20.600">
    <property type="match status" value="1"/>
</dbReference>
<evidence type="ECO:0000256" key="6">
    <source>
        <dbReference type="ARBA" id="ARBA00022723"/>
    </source>
</evidence>
<evidence type="ECO:0000259" key="11">
    <source>
        <dbReference type="SMART" id="SM00928"/>
    </source>
</evidence>
<dbReference type="GO" id="GO:0008137">
    <property type="term" value="F:NADH dehydrogenase (ubiquinone) activity"/>
    <property type="evidence" value="ECO:0007669"/>
    <property type="project" value="InterPro"/>
</dbReference>
<dbReference type="Gene3D" id="6.10.250.1450">
    <property type="match status" value="1"/>
</dbReference>
<dbReference type="SUPFAM" id="SSF142984">
    <property type="entry name" value="Nqo1 middle domain-like"/>
    <property type="match status" value="1"/>
</dbReference>
<keyword evidence="12" id="KW-0560">Oxidoreductase</keyword>
<dbReference type="Gene3D" id="3.40.50.11540">
    <property type="entry name" value="NADH-ubiquinone oxidoreductase 51kDa subunit"/>
    <property type="match status" value="1"/>
</dbReference>
<dbReference type="EMBL" id="CP003989">
    <property type="protein sequence ID" value="AGA33613.1"/>
    <property type="molecule type" value="Genomic_DNA"/>
</dbReference>
<name>L0DX35_THIND</name>
<dbReference type="KEGG" id="tni:TVNIR_1952"/>
<evidence type="ECO:0000256" key="2">
    <source>
        <dbReference type="ARBA" id="ARBA00001966"/>
    </source>
</evidence>
<evidence type="ECO:0000256" key="9">
    <source>
        <dbReference type="ARBA" id="ARBA00031578"/>
    </source>
</evidence>
<comment type="cofactor">
    <cofactor evidence="1">
        <name>FMN</name>
        <dbReference type="ChEBI" id="CHEBI:58210"/>
    </cofactor>
</comment>
<feature type="domain" description="NADH-ubiquinone oxidoreductase 51kDa subunit iron-sulphur binding" evidence="11">
    <location>
        <begin position="337"/>
        <end position="382"/>
    </location>
</feature>
<keyword evidence="8" id="KW-0411">Iron-sulfur</keyword>
<dbReference type="OrthoDB" id="9805533at2"/>
<keyword evidence="6" id="KW-0479">Metal-binding</keyword>
<evidence type="ECO:0000256" key="1">
    <source>
        <dbReference type="ARBA" id="ARBA00001917"/>
    </source>
</evidence>
<dbReference type="SUPFAM" id="SSF140490">
    <property type="entry name" value="Nqo1C-terminal domain-like"/>
    <property type="match status" value="1"/>
</dbReference>
<dbReference type="InterPro" id="IPR037207">
    <property type="entry name" value="Nuop51_4Fe4S-bd_sf"/>
</dbReference>
<evidence type="ECO:0000313" key="13">
    <source>
        <dbReference type="Proteomes" id="UP000010809"/>
    </source>
</evidence>
<sequence>MTGRKVLMDFEVTADSHTLAAYRARGGYRALAKALQTMRPRDVTQEVVDSGIQGRGGAAFPAGRKWQGIDPDDGQPHYLIANADEGEPGTFKDRWVLEFDPHALLESMLLASYALGVRHAFVYIRGEYDRPWRRLDAAVEEAYAEGLFGENILGSGFACDLFVFRGAGAYVCGEASSLLGSIEGTRAYPRNRPPRMTVRGLYQAPTVVNNVETLASVAWIVRNGARAFREIGTEKSPGTRLISVSGHIRKPGVYEVELGYSWAKFLHEDCGGLLCNKALKAVIPGGISSAVLTGKDAKVLTAGEVEDLTLDHEKLRAAGSSLGSGGMIVIAEGTCMVRLLQIMLRFYHHESCGQCTPCREGTGWMHRVIDRIVAGQGRPEDIDTLYHVARFNDGTTICGLGDAAGYAATAMLDNFRDEFEYFIEHRHSKFGGNLECR</sequence>
<evidence type="ECO:0000256" key="10">
    <source>
        <dbReference type="ARBA" id="ARBA00032787"/>
    </source>
</evidence>
<accession>L0DX35</accession>
<dbReference type="eggNOG" id="COG1894">
    <property type="taxonomic scope" value="Bacteria"/>
</dbReference>
<evidence type="ECO:0000256" key="3">
    <source>
        <dbReference type="ARBA" id="ARBA00007523"/>
    </source>
</evidence>
<organism evidence="12 13">
    <name type="scientific">Thioalkalivibrio nitratireducens (strain DSM 14787 / UNIQEM 213 / ALEN2)</name>
    <dbReference type="NCBI Taxonomy" id="1255043"/>
    <lineage>
        <taxon>Bacteria</taxon>
        <taxon>Pseudomonadati</taxon>
        <taxon>Pseudomonadota</taxon>
        <taxon>Gammaproteobacteria</taxon>
        <taxon>Chromatiales</taxon>
        <taxon>Ectothiorhodospiraceae</taxon>
        <taxon>Thioalkalivibrio</taxon>
    </lineage>
</organism>
<dbReference type="Pfam" id="PF01512">
    <property type="entry name" value="Complex1_51K"/>
    <property type="match status" value="1"/>
</dbReference>
<comment type="cofactor">
    <cofactor evidence="2">
        <name>[4Fe-4S] cluster</name>
        <dbReference type="ChEBI" id="CHEBI:49883"/>
    </cofactor>
</comment>
<dbReference type="GO" id="GO:0046872">
    <property type="term" value="F:metal ion binding"/>
    <property type="evidence" value="ECO:0007669"/>
    <property type="project" value="UniProtKB-KW"/>
</dbReference>
<dbReference type="SMART" id="SM00928">
    <property type="entry name" value="NADH_4Fe-4S"/>
    <property type="match status" value="1"/>
</dbReference>
<dbReference type="InterPro" id="IPR001949">
    <property type="entry name" value="NADH-UbQ_OxRdtase_51kDa_CS"/>
</dbReference>
<evidence type="ECO:0000256" key="5">
    <source>
        <dbReference type="ARBA" id="ARBA00022485"/>
    </source>
</evidence>
<comment type="similarity">
    <text evidence="3">Belongs to the complex I 51 kDa subunit family.</text>
</comment>
<evidence type="ECO:0000313" key="12">
    <source>
        <dbReference type="EMBL" id="AGA33613.1"/>
    </source>
</evidence>
<proteinExistence type="inferred from homology"/>
<dbReference type="PROSITE" id="PS00645">
    <property type="entry name" value="COMPLEX1_51K_2"/>
    <property type="match status" value="1"/>
</dbReference>
<dbReference type="InterPro" id="IPR011538">
    <property type="entry name" value="Nuo51_FMN-bd"/>
</dbReference>
<keyword evidence="13" id="KW-1185">Reference proteome</keyword>
<dbReference type="Proteomes" id="UP000010809">
    <property type="component" value="Chromosome"/>
</dbReference>
<dbReference type="PANTHER" id="PTHR43578">
    <property type="entry name" value="NADH-QUINONE OXIDOREDUCTASE SUBUNIT F"/>
    <property type="match status" value="1"/>
</dbReference>
<dbReference type="HOGENOM" id="CLU_014881_0_1_6"/>
<gene>
    <name evidence="12" type="primary">nuoF2 [H]</name>
    <name evidence="12" type="ordered locus">TVNIR_1952</name>
</gene>
<dbReference type="PATRIC" id="fig|1255043.3.peg.1975"/>
<dbReference type="InterPro" id="IPR037225">
    <property type="entry name" value="Nuo51_FMN-bd_sf"/>
</dbReference>
<evidence type="ECO:0000256" key="7">
    <source>
        <dbReference type="ARBA" id="ARBA00023004"/>
    </source>
</evidence>
<protein>
    <recommendedName>
        <fullName evidence="4">NADH-quinone oxidoreductase subunit F</fullName>
    </recommendedName>
    <alternativeName>
        <fullName evidence="9">NADH dehydrogenase I subunit F</fullName>
    </alternativeName>
    <alternativeName>
        <fullName evidence="10">NDH-1 subunit F</fullName>
    </alternativeName>
</protein>
<dbReference type="GO" id="GO:0016491">
    <property type="term" value="F:oxidoreductase activity"/>
    <property type="evidence" value="ECO:0007669"/>
    <property type="project" value="UniProtKB-KW"/>
</dbReference>
<evidence type="ECO:0000256" key="4">
    <source>
        <dbReference type="ARBA" id="ARBA00019901"/>
    </source>
</evidence>
<dbReference type="SUPFAM" id="SSF142019">
    <property type="entry name" value="Nqo1 FMN-binding domain-like"/>
    <property type="match status" value="1"/>
</dbReference>